<evidence type="ECO:0000256" key="3">
    <source>
        <dbReference type="ARBA" id="ARBA00007812"/>
    </source>
</evidence>
<dbReference type="InterPro" id="IPR011766">
    <property type="entry name" value="TPP_enzyme_TPP-bd"/>
</dbReference>
<evidence type="ECO:0000259" key="16">
    <source>
        <dbReference type="Pfam" id="PF02776"/>
    </source>
</evidence>
<evidence type="ECO:0000256" key="4">
    <source>
        <dbReference type="ARBA" id="ARBA00013145"/>
    </source>
</evidence>
<dbReference type="CDD" id="cd02015">
    <property type="entry name" value="TPP_AHAS"/>
    <property type="match status" value="1"/>
</dbReference>
<dbReference type="FunFam" id="3.40.50.970:FF:000007">
    <property type="entry name" value="Acetolactate synthase"/>
    <property type="match status" value="1"/>
</dbReference>
<gene>
    <name evidence="17" type="primary">ilvB</name>
    <name evidence="17" type="ORF">DLM65_07380</name>
</gene>
<keyword evidence="9 12" id="KW-0786">Thiamine pyrophosphate</keyword>
<dbReference type="Pfam" id="PF00205">
    <property type="entry name" value="TPP_enzyme_M"/>
    <property type="match status" value="1"/>
</dbReference>
<dbReference type="Pfam" id="PF02776">
    <property type="entry name" value="TPP_enzyme_N"/>
    <property type="match status" value="1"/>
</dbReference>
<dbReference type="InterPro" id="IPR012001">
    <property type="entry name" value="Thiamin_PyroP_enz_TPP-bd_dom"/>
</dbReference>
<dbReference type="Gene3D" id="3.40.50.970">
    <property type="match status" value="2"/>
</dbReference>
<comment type="pathway">
    <text evidence="2 12">Amino-acid biosynthesis; L-valine biosynthesis; L-valine from pyruvate: step 1/4.</text>
</comment>
<sequence length="665" mass="72242">MRNHKGSPPQEGALLFLPTTRRHGDGQRRTPAGSCPSRRGPGRGRTRVQGAPPTRTVPVPEPPVRRSIEELPRGGLRRCPRRNPPHLQVIQARPSSGAEETDPERRVLTGAEIVFECLLAEGVSTIFGYPGGANLPLYQHLPSYPQLHHVLVRHEQGGAHAADGYARSRRGAIGVVFATSGPGALNMVTGLATAYADSVPVVAITGQVPVTAVGTDAFQESDVIGSTMSVTKHSYLVTRIEDIAPTIQEAFHVARSGRPGPVLIDLPKDLQQATAEYVPCTEPVRMRSFPDAPQPDSMKLRRIAQLIGEAKRPVMLIGRGVIISGAEEQVIELSHRANIPTGWTLLGTGAYPVRDPLALQMVGFMGAGFTNRAVCDADLLILVGMRCDDRVTTRLDSFAPRVEHIVHIDIDPAEIGKNVVPHVSLVADARSALSALLPLVEPKREHEWLTTIDQWKEEHPVKFVARNGILQPQEVLQEMYARCHDEAIVLADVGLNQIWAALWFDYGKPGYFLNSGGTGTMGYAFPASMGAKLSNPDKTVFCVSGEGGFVMNMQEMATMVEQNIDVNVLILNNASLGMVRQFQDDFYGGIRSAVDLTFTPDFVKLGEAFGMKAMSTDKYSDVGPMLDEAIAHRGPVLMNFDIDKDANVYPIVPLGKGMLDFVEAS</sequence>
<dbReference type="InterPro" id="IPR029061">
    <property type="entry name" value="THDP-binding"/>
</dbReference>
<dbReference type="GO" id="GO:0009097">
    <property type="term" value="P:isoleucine biosynthetic process"/>
    <property type="evidence" value="ECO:0007669"/>
    <property type="project" value="UniProtKB-UniPathway"/>
</dbReference>
<evidence type="ECO:0000256" key="12">
    <source>
        <dbReference type="RuleBase" id="RU003591"/>
    </source>
</evidence>
<keyword evidence="7 12" id="KW-0479">Metal-binding</keyword>
<dbReference type="SUPFAM" id="SSF52518">
    <property type="entry name" value="Thiamin diphosphate-binding fold (THDP-binding)"/>
    <property type="match status" value="2"/>
</dbReference>
<evidence type="ECO:0000256" key="2">
    <source>
        <dbReference type="ARBA" id="ARBA00005025"/>
    </source>
</evidence>
<keyword evidence="8 12" id="KW-0460">Magnesium</keyword>
<feature type="region of interest" description="Disordered" evidence="13">
    <location>
        <begin position="1"/>
        <end position="66"/>
    </location>
</feature>
<dbReference type="InterPro" id="IPR039368">
    <property type="entry name" value="AHAS_TPP"/>
</dbReference>
<dbReference type="GO" id="GO:0005948">
    <property type="term" value="C:acetolactate synthase complex"/>
    <property type="evidence" value="ECO:0007669"/>
    <property type="project" value="TreeGrafter"/>
</dbReference>
<dbReference type="GO" id="GO:0003984">
    <property type="term" value="F:acetolactate synthase activity"/>
    <property type="evidence" value="ECO:0007669"/>
    <property type="project" value="UniProtKB-EC"/>
</dbReference>
<dbReference type="GO" id="GO:0009099">
    <property type="term" value="P:L-valine biosynthetic process"/>
    <property type="evidence" value="ECO:0007669"/>
    <property type="project" value="UniProtKB-UniPathway"/>
</dbReference>
<evidence type="ECO:0000256" key="1">
    <source>
        <dbReference type="ARBA" id="ARBA00004974"/>
    </source>
</evidence>
<evidence type="ECO:0000256" key="8">
    <source>
        <dbReference type="ARBA" id="ARBA00022842"/>
    </source>
</evidence>
<evidence type="ECO:0000256" key="13">
    <source>
        <dbReference type="SAM" id="MobiDB-lite"/>
    </source>
</evidence>
<evidence type="ECO:0000256" key="9">
    <source>
        <dbReference type="ARBA" id="ARBA00023052"/>
    </source>
</evidence>
<evidence type="ECO:0000256" key="11">
    <source>
        <dbReference type="ARBA" id="ARBA00048670"/>
    </source>
</evidence>
<comment type="similarity">
    <text evidence="3 12">Belongs to the TPP enzyme family.</text>
</comment>
<comment type="cofactor">
    <cofactor evidence="12">
        <name>Mg(2+)</name>
        <dbReference type="ChEBI" id="CHEBI:18420"/>
    </cofactor>
    <text evidence="12">Binds 1 Mg(2+) ion per subunit.</text>
</comment>
<dbReference type="InterPro" id="IPR012846">
    <property type="entry name" value="Acetolactate_synth_lsu"/>
</dbReference>
<protein>
    <recommendedName>
        <fullName evidence="4 12">Acetolactate synthase</fullName>
        <ecNumber evidence="4 12">2.2.1.6</ecNumber>
    </recommendedName>
</protein>
<evidence type="ECO:0000256" key="7">
    <source>
        <dbReference type="ARBA" id="ARBA00022723"/>
    </source>
</evidence>
<dbReference type="UniPathway" id="UPA00049">
    <property type="reaction ID" value="UER00059"/>
</dbReference>
<dbReference type="EC" id="2.2.1.6" evidence="4 12"/>
<accession>A0A2W5Z657</accession>
<dbReference type="CDD" id="cd07035">
    <property type="entry name" value="TPP_PYR_POX_like"/>
    <property type="match status" value="1"/>
</dbReference>
<dbReference type="SUPFAM" id="SSF52467">
    <property type="entry name" value="DHS-like NAD/FAD-binding domain"/>
    <property type="match status" value="1"/>
</dbReference>
<evidence type="ECO:0000256" key="5">
    <source>
        <dbReference type="ARBA" id="ARBA00022605"/>
    </source>
</evidence>
<proteinExistence type="inferred from homology"/>
<evidence type="ECO:0000259" key="14">
    <source>
        <dbReference type="Pfam" id="PF00205"/>
    </source>
</evidence>
<reference evidence="17 18" key="1">
    <citation type="journal article" date="2017" name="Nature">
        <title>Atmospheric trace gases support primary production in Antarctic desert surface soil.</title>
        <authorList>
            <person name="Ji M."/>
            <person name="Greening C."/>
            <person name="Vanwonterghem I."/>
            <person name="Carere C.R."/>
            <person name="Bay S.K."/>
            <person name="Steen J.A."/>
            <person name="Montgomery K."/>
            <person name="Lines T."/>
            <person name="Beardall J."/>
            <person name="van Dorst J."/>
            <person name="Snape I."/>
            <person name="Stott M.B."/>
            <person name="Hugenholtz P."/>
            <person name="Ferrari B.C."/>
        </authorList>
    </citation>
    <scope>NUCLEOTIDE SEQUENCE [LARGE SCALE GENOMIC DNA]</scope>
    <source>
        <strain evidence="17">RRmetagenome_bin12</strain>
    </source>
</reference>
<dbReference type="InterPro" id="IPR012000">
    <property type="entry name" value="Thiamin_PyroP_enz_cen_dom"/>
</dbReference>
<feature type="domain" description="Thiamine pyrophosphate enzyme TPP-binding" evidence="15">
    <location>
        <begin position="492"/>
        <end position="639"/>
    </location>
</feature>
<dbReference type="InterPro" id="IPR029035">
    <property type="entry name" value="DHS-like_NAD/FAD-binding_dom"/>
</dbReference>
<evidence type="ECO:0000313" key="17">
    <source>
        <dbReference type="EMBL" id="PZR80839.1"/>
    </source>
</evidence>
<keyword evidence="5 12" id="KW-0028">Amino-acid biosynthesis</keyword>
<feature type="domain" description="Thiamine pyrophosphate enzyme N-terminal TPP-binding" evidence="16">
    <location>
        <begin position="109"/>
        <end position="222"/>
    </location>
</feature>
<dbReference type="Gene3D" id="3.40.50.1220">
    <property type="entry name" value="TPP-binding domain"/>
    <property type="match status" value="1"/>
</dbReference>
<dbReference type="PANTHER" id="PTHR18968:SF13">
    <property type="entry name" value="ACETOLACTATE SYNTHASE CATALYTIC SUBUNIT, MITOCHONDRIAL"/>
    <property type="match status" value="1"/>
</dbReference>
<comment type="caution">
    <text evidence="17">The sequence shown here is derived from an EMBL/GenBank/DDBJ whole genome shotgun (WGS) entry which is preliminary data.</text>
</comment>
<evidence type="ECO:0000313" key="18">
    <source>
        <dbReference type="Proteomes" id="UP000248724"/>
    </source>
</evidence>
<evidence type="ECO:0000259" key="15">
    <source>
        <dbReference type="Pfam" id="PF02775"/>
    </source>
</evidence>
<dbReference type="FunFam" id="3.40.50.1220:FF:000008">
    <property type="entry name" value="Acetolactate synthase"/>
    <property type="match status" value="1"/>
</dbReference>
<keyword evidence="6 12" id="KW-0808">Transferase</keyword>
<organism evidence="17 18">
    <name type="scientific">Candidatus Aeolococcus gillhamiae</name>
    <dbReference type="NCBI Taxonomy" id="3127015"/>
    <lineage>
        <taxon>Bacteria</taxon>
        <taxon>Bacillati</taxon>
        <taxon>Candidatus Dormiibacterota</taxon>
        <taxon>Candidatus Dormibacteria</taxon>
        <taxon>Candidatus Aeolococcales</taxon>
        <taxon>Candidatus Aeolococcaceae</taxon>
        <taxon>Candidatus Aeolococcus</taxon>
    </lineage>
</organism>
<dbReference type="Proteomes" id="UP000248724">
    <property type="component" value="Unassembled WGS sequence"/>
</dbReference>
<name>A0A2W5Z657_9BACT</name>
<evidence type="ECO:0000256" key="6">
    <source>
        <dbReference type="ARBA" id="ARBA00022679"/>
    </source>
</evidence>
<dbReference type="PANTHER" id="PTHR18968">
    <property type="entry name" value="THIAMINE PYROPHOSPHATE ENZYMES"/>
    <property type="match status" value="1"/>
</dbReference>
<dbReference type="GO" id="GO:0000287">
    <property type="term" value="F:magnesium ion binding"/>
    <property type="evidence" value="ECO:0007669"/>
    <property type="project" value="UniProtKB-UniRule"/>
</dbReference>
<dbReference type="InterPro" id="IPR045229">
    <property type="entry name" value="TPP_enz"/>
</dbReference>
<dbReference type="AlphaFoldDB" id="A0A2W5Z657"/>
<dbReference type="Pfam" id="PF02775">
    <property type="entry name" value="TPP_enzyme_C"/>
    <property type="match status" value="1"/>
</dbReference>
<feature type="domain" description="Thiamine pyrophosphate enzyme central" evidence="14">
    <location>
        <begin position="300"/>
        <end position="436"/>
    </location>
</feature>
<dbReference type="NCBIfam" id="TIGR00118">
    <property type="entry name" value="acolac_lg"/>
    <property type="match status" value="1"/>
</dbReference>
<comment type="cofactor">
    <cofactor evidence="12">
        <name>thiamine diphosphate</name>
        <dbReference type="ChEBI" id="CHEBI:58937"/>
    </cofactor>
    <text evidence="12">Binds 1 thiamine pyrophosphate per subunit.</text>
</comment>
<keyword evidence="10 12" id="KW-0100">Branched-chain amino acid biosynthesis</keyword>
<dbReference type="GO" id="GO:0030976">
    <property type="term" value="F:thiamine pyrophosphate binding"/>
    <property type="evidence" value="ECO:0007669"/>
    <property type="project" value="UniProtKB-UniRule"/>
</dbReference>
<comment type="catalytic activity">
    <reaction evidence="11 12">
        <text>2 pyruvate + H(+) = (2S)-2-acetolactate + CO2</text>
        <dbReference type="Rhea" id="RHEA:25249"/>
        <dbReference type="ChEBI" id="CHEBI:15361"/>
        <dbReference type="ChEBI" id="CHEBI:15378"/>
        <dbReference type="ChEBI" id="CHEBI:16526"/>
        <dbReference type="ChEBI" id="CHEBI:58476"/>
        <dbReference type="EC" id="2.2.1.6"/>
    </reaction>
</comment>
<evidence type="ECO:0000256" key="10">
    <source>
        <dbReference type="ARBA" id="ARBA00023304"/>
    </source>
</evidence>
<dbReference type="GO" id="GO:0050660">
    <property type="term" value="F:flavin adenine dinucleotide binding"/>
    <property type="evidence" value="ECO:0007669"/>
    <property type="project" value="InterPro"/>
</dbReference>
<dbReference type="EMBL" id="QHBU01000133">
    <property type="protein sequence ID" value="PZR80839.1"/>
    <property type="molecule type" value="Genomic_DNA"/>
</dbReference>
<comment type="pathway">
    <text evidence="1 12">Amino-acid biosynthesis; L-isoleucine biosynthesis; L-isoleucine from 2-oxobutanoate: step 1/4.</text>
</comment>
<dbReference type="UniPathway" id="UPA00047">
    <property type="reaction ID" value="UER00055"/>
</dbReference>